<dbReference type="RefSeq" id="WP_091516450.1">
    <property type="nucleotide sequence ID" value="NZ_FNFH01000008.1"/>
</dbReference>
<dbReference type="SUPFAM" id="SSF48403">
    <property type="entry name" value="Ankyrin repeat"/>
    <property type="match status" value="1"/>
</dbReference>
<keyword evidence="5" id="KW-1185">Reference proteome</keyword>
<dbReference type="Pfam" id="PF12796">
    <property type="entry name" value="Ank_2"/>
    <property type="match status" value="2"/>
</dbReference>
<keyword evidence="2 3" id="KW-0040">ANK repeat</keyword>
<accession>A0A1G9EDA6</accession>
<dbReference type="InterPro" id="IPR002110">
    <property type="entry name" value="Ankyrin_rpt"/>
</dbReference>
<dbReference type="InterPro" id="IPR036770">
    <property type="entry name" value="Ankyrin_rpt-contain_sf"/>
</dbReference>
<proteinExistence type="predicted"/>
<evidence type="ECO:0000256" key="1">
    <source>
        <dbReference type="ARBA" id="ARBA00022737"/>
    </source>
</evidence>
<dbReference type="OrthoDB" id="6329794at2"/>
<name>A0A1G9EDA6_9GAMM</name>
<dbReference type="PANTHER" id="PTHR24171">
    <property type="entry name" value="ANKYRIN REPEAT DOMAIN-CONTAINING PROTEIN 39-RELATED"/>
    <property type="match status" value="1"/>
</dbReference>
<dbReference type="SMART" id="SM00248">
    <property type="entry name" value="ANK"/>
    <property type="match status" value="4"/>
</dbReference>
<dbReference type="EMBL" id="FNFH01000008">
    <property type="protein sequence ID" value="SDK74063.1"/>
    <property type="molecule type" value="Genomic_DNA"/>
</dbReference>
<evidence type="ECO:0000313" key="5">
    <source>
        <dbReference type="Proteomes" id="UP000199305"/>
    </source>
</evidence>
<dbReference type="PROSITE" id="PS50297">
    <property type="entry name" value="ANK_REP_REGION"/>
    <property type="match status" value="2"/>
</dbReference>
<protein>
    <submittedName>
        <fullName evidence="4">Ankyrin repeat-containing protein</fullName>
    </submittedName>
</protein>
<evidence type="ECO:0000313" key="4">
    <source>
        <dbReference type="EMBL" id="SDK74063.1"/>
    </source>
</evidence>
<feature type="repeat" description="ANK" evidence="3">
    <location>
        <begin position="42"/>
        <end position="74"/>
    </location>
</feature>
<dbReference type="PROSITE" id="PS50088">
    <property type="entry name" value="ANK_REPEAT"/>
    <property type="match status" value="3"/>
</dbReference>
<reference evidence="5" key="1">
    <citation type="submission" date="2016-10" db="EMBL/GenBank/DDBJ databases">
        <authorList>
            <person name="Varghese N."/>
            <person name="Submissions S."/>
        </authorList>
    </citation>
    <scope>NUCLEOTIDE SEQUENCE [LARGE SCALE GENOMIC DNA]</scope>
    <source>
        <strain evidence="5">CGMCC 1.10658</strain>
    </source>
</reference>
<evidence type="ECO:0000256" key="2">
    <source>
        <dbReference type="ARBA" id="ARBA00023043"/>
    </source>
</evidence>
<dbReference type="AlphaFoldDB" id="A0A1G9EDA6"/>
<sequence>MFFSLYYKFRESPIFEAIEKGDETKILSLAAKRYHLKSKDKWGSSVLTAAAQAGNEKLVKKFVDLGLDVNHVSKNSGSSPLIGASIRGHIGIVKALIISGADVNIATSDSDGAYENMTPLMWAANRGYLDVASLLLEAGANINSVNGSNTTATMFVAENQSYNIDMFRLLMKYGPDLTIKDWRGRTVEDEVEAWSKNSNRHEMKEIVERARHA</sequence>
<dbReference type="Proteomes" id="UP000199305">
    <property type="component" value="Unassembled WGS sequence"/>
</dbReference>
<gene>
    <name evidence="4" type="ORF">SAMN05216212_3071</name>
</gene>
<feature type="repeat" description="ANK" evidence="3">
    <location>
        <begin position="76"/>
        <end position="108"/>
    </location>
</feature>
<evidence type="ECO:0000256" key="3">
    <source>
        <dbReference type="PROSITE-ProRule" id="PRU00023"/>
    </source>
</evidence>
<organism evidence="4 5">
    <name type="scientific">Microbulbifer yueqingensis</name>
    <dbReference type="NCBI Taxonomy" id="658219"/>
    <lineage>
        <taxon>Bacteria</taxon>
        <taxon>Pseudomonadati</taxon>
        <taxon>Pseudomonadota</taxon>
        <taxon>Gammaproteobacteria</taxon>
        <taxon>Cellvibrionales</taxon>
        <taxon>Microbulbiferaceae</taxon>
        <taxon>Microbulbifer</taxon>
    </lineage>
</organism>
<feature type="repeat" description="ANK" evidence="3">
    <location>
        <begin position="115"/>
        <end position="147"/>
    </location>
</feature>
<keyword evidence="1" id="KW-0677">Repeat</keyword>
<dbReference type="STRING" id="658219.SAMN05216212_3071"/>
<dbReference type="Gene3D" id="1.25.40.20">
    <property type="entry name" value="Ankyrin repeat-containing domain"/>
    <property type="match status" value="2"/>
</dbReference>